<sequence>MGNQIGMPIMTWITIDHYQKEDIKQQK</sequence>
<organism evidence="1">
    <name type="scientific">marine metagenome</name>
    <dbReference type="NCBI Taxonomy" id="408172"/>
    <lineage>
        <taxon>unclassified sequences</taxon>
        <taxon>metagenomes</taxon>
        <taxon>ecological metagenomes</taxon>
    </lineage>
</organism>
<dbReference type="EMBL" id="UINC01028077">
    <property type="protein sequence ID" value="SVB08438.1"/>
    <property type="molecule type" value="Genomic_DNA"/>
</dbReference>
<gene>
    <name evidence="1" type="ORF">METZ01_LOCUS161292</name>
</gene>
<dbReference type="AlphaFoldDB" id="A0A382B3W5"/>
<evidence type="ECO:0000313" key="1">
    <source>
        <dbReference type="EMBL" id="SVB08438.1"/>
    </source>
</evidence>
<name>A0A382B3W5_9ZZZZ</name>
<protein>
    <submittedName>
        <fullName evidence="1">Uncharacterized protein</fullName>
    </submittedName>
</protein>
<accession>A0A382B3W5</accession>
<proteinExistence type="predicted"/>
<reference evidence="1" key="1">
    <citation type="submission" date="2018-05" db="EMBL/GenBank/DDBJ databases">
        <authorList>
            <person name="Lanie J.A."/>
            <person name="Ng W.-L."/>
            <person name="Kazmierczak K.M."/>
            <person name="Andrzejewski T.M."/>
            <person name="Davidsen T.M."/>
            <person name="Wayne K.J."/>
            <person name="Tettelin H."/>
            <person name="Glass J.I."/>
            <person name="Rusch D."/>
            <person name="Podicherti R."/>
            <person name="Tsui H.-C.T."/>
            <person name="Winkler M.E."/>
        </authorList>
    </citation>
    <scope>NUCLEOTIDE SEQUENCE</scope>
</reference>